<protein>
    <recommendedName>
        <fullName evidence="3">Astacin (Peptidase family M12A)</fullName>
    </recommendedName>
</protein>
<dbReference type="InterPro" id="IPR024079">
    <property type="entry name" value="MetalloPept_cat_dom_sf"/>
</dbReference>
<reference evidence="1 2" key="1">
    <citation type="submission" date="2021-01" db="EMBL/GenBank/DDBJ databases">
        <title>Whole genome shotgun sequence of Verrucosispora gifhornensis NBRC 16317.</title>
        <authorList>
            <person name="Komaki H."/>
            <person name="Tamura T."/>
        </authorList>
    </citation>
    <scope>NUCLEOTIDE SEQUENCE [LARGE SCALE GENOMIC DNA]</scope>
    <source>
        <strain evidence="1 2">NBRC 16317</strain>
    </source>
</reference>
<sequence length="340" mass="37839">MYGQENDIEPVLDVLPDSVVATMEVRDRWFAAAAAAPEGRAYFLGDLVRWPVGERIRVAFLGGDTALHRDIEIATRQITDACNISFDFGFDPETGRYRSWSRSDADYRADIRVSFDQRGFNSLLGRDAITATIGMPGEPMGGRPHQGSLNLGGFPVQRPANWMGVVRHEFLHAVAFRHEHQHPLSGCELQFRWEDDPGYLPTTDQSGRYLPDSEGRYPGVYTMLAGYPNRWPRDRVDHNLRPRPAEGTLIGTFDQASIMLYRFPAVYYRTNPNPCAATGNGIDLSDGDVEALRRAYPFDAGAAGVQNERRTGVVEVLSAVKELPDELRSALGNLARRPGA</sequence>
<comment type="caution">
    <text evidence="1">The sequence shown here is derived from an EMBL/GenBank/DDBJ whole genome shotgun (WGS) entry which is preliminary data.</text>
</comment>
<proteinExistence type="predicted"/>
<organism evidence="1 2">
    <name type="scientific">Micromonospora gifhornensis</name>
    <dbReference type="NCBI Taxonomy" id="84594"/>
    <lineage>
        <taxon>Bacteria</taxon>
        <taxon>Bacillati</taxon>
        <taxon>Actinomycetota</taxon>
        <taxon>Actinomycetes</taxon>
        <taxon>Micromonosporales</taxon>
        <taxon>Micromonosporaceae</taxon>
        <taxon>Micromonospora</taxon>
    </lineage>
</organism>
<dbReference type="Proteomes" id="UP000647860">
    <property type="component" value="Unassembled WGS sequence"/>
</dbReference>
<gene>
    <name evidence="1" type="ORF">Vgi01_01220</name>
</gene>
<evidence type="ECO:0008006" key="3">
    <source>
        <dbReference type="Google" id="ProtNLM"/>
    </source>
</evidence>
<keyword evidence="2" id="KW-1185">Reference proteome</keyword>
<evidence type="ECO:0000313" key="2">
    <source>
        <dbReference type="Proteomes" id="UP000647860"/>
    </source>
</evidence>
<accession>A0ABQ4I6B3</accession>
<dbReference type="RefSeq" id="WP_204289827.1">
    <property type="nucleotide sequence ID" value="NZ_BAAAGZ010000051.1"/>
</dbReference>
<dbReference type="Gene3D" id="3.40.390.10">
    <property type="entry name" value="Collagenase (Catalytic Domain)"/>
    <property type="match status" value="1"/>
</dbReference>
<evidence type="ECO:0000313" key="1">
    <source>
        <dbReference type="EMBL" id="GIJ13438.1"/>
    </source>
</evidence>
<name>A0ABQ4I6B3_9ACTN</name>
<dbReference type="EMBL" id="BOPA01000002">
    <property type="protein sequence ID" value="GIJ13438.1"/>
    <property type="molecule type" value="Genomic_DNA"/>
</dbReference>
<dbReference type="SUPFAM" id="SSF55486">
    <property type="entry name" value="Metalloproteases ('zincins'), catalytic domain"/>
    <property type="match status" value="1"/>
</dbReference>